<dbReference type="PROSITE" id="PS50012">
    <property type="entry name" value="RCC1_3"/>
    <property type="match status" value="2"/>
</dbReference>
<dbReference type="AlphaFoldDB" id="A0A078AT20"/>
<evidence type="ECO:0000313" key="5">
    <source>
        <dbReference type="Proteomes" id="UP000039865"/>
    </source>
</evidence>
<dbReference type="Gene3D" id="2.130.10.30">
    <property type="entry name" value="Regulator of chromosome condensation 1/beta-lactamase-inhibitor protein II"/>
    <property type="match status" value="1"/>
</dbReference>
<feature type="compositionally biased region" description="Polar residues" evidence="3">
    <location>
        <begin position="307"/>
        <end position="331"/>
    </location>
</feature>
<dbReference type="PANTHER" id="PTHR45982:SF1">
    <property type="entry name" value="REGULATOR OF CHROMOSOME CONDENSATION"/>
    <property type="match status" value="1"/>
</dbReference>
<name>A0A078AT20_STYLE</name>
<feature type="coiled-coil region" evidence="2">
    <location>
        <begin position="650"/>
        <end position="677"/>
    </location>
</feature>
<dbReference type="GO" id="GO:0005085">
    <property type="term" value="F:guanyl-nucleotide exchange factor activity"/>
    <property type="evidence" value="ECO:0007669"/>
    <property type="project" value="TreeGrafter"/>
</dbReference>
<dbReference type="Pfam" id="PF00415">
    <property type="entry name" value="RCC1"/>
    <property type="match status" value="1"/>
</dbReference>
<dbReference type="Pfam" id="PF13540">
    <property type="entry name" value="RCC1_2"/>
    <property type="match status" value="1"/>
</dbReference>
<dbReference type="InterPro" id="IPR009091">
    <property type="entry name" value="RCC1/BLIP-II"/>
</dbReference>
<feature type="compositionally biased region" description="Polar residues" evidence="3">
    <location>
        <begin position="750"/>
        <end position="769"/>
    </location>
</feature>
<gene>
    <name evidence="4" type="primary">Contig9824.g10510</name>
    <name evidence="4" type="ORF">STYLEM_14687</name>
</gene>
<evidence type="ECO:0000256" key="3">
    <source>
        <dbReference type="SAM" id="MobiDB-lite"/>
    </source>
</evidence>
<evidence type="ECO:0000256" key="2">
    <source>
        <dbReference type="SAM" id="Coils"/>
    </source>
</evidence>
<feature type="compositionally biased region" description="Low complexity" evidence="3">
    <location>
        <begin position="340"/>
        <end position="351"/>
    </location>
</feature>
<evidence type="ECO:0008006" key="6">
    <source>
        <dbReference type="Google" id="ProtNLM"/>
    </source>
</evidence>
<dbReference type="OrthoDB" id="310865at2759"/>
<dbReference type="Proteomes" id="UP000039865">
    <property type="component" value="Unassembled WGS sequence"/>
</dbReference>
<proteinExistence type="predicted"/>
<dbReference type="InParanoid" id="A0A078AT20"/>
<dbReference type="PANTHER" id="PTHR45982">
    <property type="entry name" value="REGULATOR OF CHROMOSOME CONDENSATION"/>
    <property type="match status" value="1"/>
</dbReference>
<evidence type="ECO:0000313" key="4">
    <source>
        <dbReference type="EMBL" id="CDW85605.1"/>
    </source>
</evidence>
<accession>A0A078AT20</accession>
<dbReference type="EMBL" id="CCKQ01013894">
    <property type="protein sequence ID" value="CDW85605.1"/>
    <property type="molecule type" value="Genomic_DNA"/>
</dbReference>
<organism evidence="4 5">
    <name type="scientific">Stylonychia lemnae</name>
    <name type="common">Ciliate</name>
    <dbReference type="NCBI Taxonomy" id="5949"/>
    <lineage>
        <taxon>Eukaryota</taxon>
        <taxon>Sar</taxon>
        <taxon>Alveolata</taxon>
        <taxon>Ciliophora</taxon>
        <taxon>Intramacronucleata</taxon>
        <taxon>Spirotrichea</taxon>
        <taxon>Stichotrichia</taxon>
        <taxon>Sporadotrichida</taxon>
        <taxon>Oxytrichidae</taxon>
        <taxon>Stylonychinae</taxon>
        <taxon>Stylonychia</taxon>
    </lineage>
</organism>
<feature type="region of interest" description="Disordered" evidence="3">
    <location>
        <begin position="748"/>
        <end position="772"/>
    </location>
</feature>
<dbReference type="InterPro" id="IPR000408">
    <property type="entry name" value="Reg_chr_condens"/>
</dbReference>
<feature type="region of interest" description="Disordered" evidence="3">
    <location>
        <begin position="276"/>
        <end position="365"/>
    </location>
</feature>
<keyword evidence="5" id="KW-1185">Reference proteome</keyword>
<evidence type="ECO:0000256" key="1">
    <source>
        <dbReference type="PROSITE-ProRule" id="PRU00235"/>
    </source>
</evidence>
<protein>
    <recommendedName>
        <fullName evidence="6">Regulator of chromosome condensation 1/beta-lactamase-inhibitor protein II</fullName>
    </recommendedName>
</protein>
<feature type="compositionally biased region" description="Acidic residues" evidence="3">
    <location>
        <begin position="283"/>
        <end position="293"/>
    </location>
</feature>
<reference evidence="4 5" key="1">
    <citation type="submission" date="2014-06" db="EMBL/GenBank/DDBJ databases">
        <authorList>
            <person name="Swart Estienne"/>
        </authorList>
    </citation>
    <scope>NUCLEOTIDE SEQUENCE [LARGE SCALE GENOMIC DNA]</scope>
    <source>
        <strain evidence="4 5">130c</strain>
    </source>
</reference>
<sequence length="785" mass="90122">MRYQLCTAKTNSIWSFGANGNLLNGLNMNYFRKNVYESPIQLNIETGDDEGELKCYIVDMISQQDYCLFLTEEGKVYSMGSSELGLLGLAFQVQFPNQDKIVQIKSGKSHALALSNEGRVFGWGLNNYGQVGYLNPEDLVKQQESEPAMQSKFSRQAIIFEPKQVYPTVEMLKDNDLANFYDEAIQIEVFEDSSYLVTEEGELFSWGKNENGMLGREAKLDVKMMTANDKKKKLTFSTFVPGRVTKLEKYRVRRISISEGKFMAYFATIQEDFEDEEKKDSSVDSDEEKDVVDDIVGGPKASVHKTGANSQKYHSTGSSKDVNSHENNMGGTQELRKQNTTKSNMSSNSSKLHTTSRAGWQGGRKAKQEKDQFKYMIEIIKKAQAIKEELSKFDRALADSVKPLTDLQDRNIYYQVIDKFSLGQEKMNDADELRQAIDRMQVQLKKNINVLEKLEKRNEQLQELINARANQFKGVDDEIFKDFSIFVELLNESLVMKKFNLVGCKMKVYQERMKEINFLEMIQQFRENDQIDIDKCGNHLHTCKKLCKKIQESLKKNTEFYLQMHMNCSIPSSLALSALTNSVYQQCDIWNGLNTLSSYTYILQSKIQDAEYTNDKVRLLWQYFSQLQKTDFNKKVEIHKKKIKDYPTTKEWYDALMKEINQEIKNIQQNVKFLMKENKGENDILHYCQSLLYDACLVRQLQYASQSALFNGATSTQSHTPGGVTLGNDQVNMLQREETLQKHQRDFLDSNRNNPSQKQTDPGAGNTSGFGDKIGSLFGGFFTKK</sequence>
<dbReference type="SUPFAM" id="SSF50985">
    <property type="entry name" value="RCC1/BLIP-II"/>
    <property type="match status" value="1"/>
</dbReference>
<feature type="repeat" description="RCC1" evidence="1">
    <location>
        <begin position="201"/>
        <end position="270"/>
    </location>
</feature>
<keyword evidence="2" id="KW-0175">Coiled coil</keyword>
<feature type="coiled-coil region" evidence="2">
    <location>
        <begin position="437"/>
        <end position="471"/>
    </location>
</feature>
<feature type="repeat" description="RCC1" evidence="1">
    <location>
        <begin position="74"/>
        <end position="117"/>
    </location>
</feature>
<dbReference type="InterPro" id="IPR051553">
    <property type="entry name" value="Ran_GTPase-activating"/>
</dbReference>
<dbReference type="GO" id="GO:0005737">
    <property type="term" value="C:cytoplasm"/>
    <property type="evidence" value="ECO:0007669"/>
    <property type="project" value="TreeGrafter"/>
</dbReference>